<feature type="signal peptide" evidence="2">
    <location>
        <begin position="1"/>
        <end position="28"/>
    </location>
</feature>
<dbReference type="Proteomes" id="UP001375743">
    <property type="component" value="Unassembled WGS sequence"/>
</dbReference>
<proteinExistence type="predicted"/>
<organism evidence="3 4">
    <name type="scientific">Benzoatithermus flavus</name>
    <dbReference type="NCBI Taxonomy" id="3108223"/>
    <lineage>
        <taxon>Bacteria</taxon>
        <taxon>Pseudomonadati</taxon>
        <taxon>Pseudomonadota</taxon>
        <taxon>Alphaproteobacteria</taxon>
        <taxon>Geminicoccales</taxon>
        <taxon>Geminicoccaceae</taxon>
        <taxon>Benzoatithermus</taxon>
    </lineage>
</organism>
<feature type="compositionally biased region" description="Pro residues" evidence="1">
    <location>
        <begin position="84"/>
        <end position="104"/>
    </location>
</feature>
<evidence type="ECO:0000313" key="4">
    <source>
        <dbReference type="Proteomes" id="UP001375743"/>
    </source>
</evidence>
<protein>
    <submittedName>
        <fullName evidence="3">Uncharacterized protein</fullName>
    </submittedName>
</protein>
<evidence type="ECO:0000256" key="2">
    <source>
        <dbReference type="SAM" id="SignalP"/>
    </source>
</evidence>
<name>A0ABU8XKW2_9PROT</name>
<comment type="caution">
    <text evidence="3">The sequence shown here is derived from an EMBL/GenBank/DDBJ whole genome shotgun (WGS) entry which is preliminary data.</text>
</comment>
<gene>
    <name evidence="3" type="ORF">U1T56_00290</name>
</gene>
<keyword evidence="4" id="KW-1185">Reference proteome</keyword>
<accession>A0ABU8XKW2</accession>
<evidence type="ECO:0000256" key="1">
    <source>
        <dbReference type="SAM" id="MobiDB-lite"/>
    </source>
</evidence>
<feature type="chain" id="PRO_5046316978" evidence="2">
    <location>
        <begin position="29"/>
        <end position="114"/>
    </location>
</feature>
<evidence type="ECO:0000313" key="3">
    <source>
        <dbReference type="EMBL" id="MEK0081574.1"/>
    </source>
</evidence>
<dbReference type="EMBL" id="JBBLZC010000001">
    <property type="protein sequence ID" value="MEK0081574.1"/>
    <property type="molecule type" value="Genomic_DNA"/>
</dbReference>
<feature type="region of interest" description="Disordered" evidence="1">
    <location>
        <begin position="29"/>
        <end position="114"/>
    </location>
</feature>
<dbReference type="RefSeq" id="WP_418157427.1">
    <property type="nucleotide sequence ID" value="NZ_JBBLZC010000001.1"/>
</dbReference>
<reference evidence="3 4" key="1">
    <citation type="submission" date="2024-01" db="EMBL/GenBank/DDBJ databases">
        <title>Multi-omics insights into the function and evolution of sodium benzoate biodegradation pathways in Benzoatithermus flavus gen. nov., sp. nov. from hot spring.</title>
        <authorList>
            <person name="Hu C.-J."/>
            <person name="Li W.-J."/>
        </authorList>
    </citation>
    <scope>NUCLEOTIDE SEQUENCE [LARGE SCALE GENOMIC DNA]</scope>
    <source>
        <strain evidence="3 4">SYSU G07066</strain>
    </source>
</reference>
<keyword evidence="2" id="KW-0732">Signal</keyword>
<sequence length="114" mass="11653">MTRDRCFVAAMLAATALLALLQPAAALAQPTPAEPAPNTQTTPPEKIEPGPPTDGSQGNGTLGEQLDQSHGVIKPPEGVDPGLVQPPPVPPANTPMPVIPPPGTPQNQPNVQPK</sequence>